<evidence type="ECO:0000256" key="8">
    <source>
        <dbReference type="ARBA" id="ARBA00022777"/>
    </source>
</evidence>
<keyword evidence="9 12" id="KW-0067">ATP-binding</keyword>
<dbReference type="PANTHER" id="PTHR23513:SF18">
    <property type="entry name" value="INTEGRAL MEMBRANE PROTEIN"/>
    <property type="match status" value="1"/>
</dbReference>
<keyword evidence="8 12" id="KW-0418">Kinase</keyword>
<feature type="compositionally biased region" description="Basic and acidic residues" evidence="13">
    <location>
        <begin position="1080"/>
        <end position="1089"/>
    </location>
</feature>
<reference evidence="16 17" key="1">
    <citation type="submission" date="2024-06" db="EMBL/GenBank/DDBJ databases">
        <title>The Natural Products Discovery Center: Release of the First 8490 Sequenced Strains for Exploring Actinobacteria Biosynthetic Diversity.</title>
        <authorList>
            <person name="Kalkreuter E."/>
            <person name="Kautsar S.A."/>
            <person name="Yang D."/>
            <person name="Bader C.D."/>
            <person name="Teijaro C.N."/>
            <person name="Fluegel L."/>
            <person name="Davis C.M."/>
            <person name="Simpson J.R."/>
            <person name="Lauterbach L."/>
            <person name="Steele A.D."/>
            <person name="Gui C."/>
            <person name="Meng S."/>
            <person name="Li G."/>
            <person name="Viehrig K."/>
            <person name="Ye F."/>
            <person name="Su P."/>
            <person name="Kiefer A.F."/>
            <person name="Nichols A."/>
            <person name="Cepeda A.J."/>
            <person name="Yan W."/>
            <person name="Fan B."/>
            <person name="Jiang Y."/>
            <person name="Adhikari A."/>
            <person name="Zheng C.-J."/>
            <person name="Schuster L."/>
            <person name="Cowan T.M."/>
            <person name="Smanski M.J."/>
            <person name="Chevrette M.G."/>
            <person name="De Carvalho L.P.S."/>
            <person name="Shen B."/>
        </authorList>
    </citation>
    <scope>NUCLEOTIDE SEQUENCE [LARGE SCALE GENOMIC DNA]</scope>
    <source>
        <strain evidence="16 17">NPDC048946</strain>
    </source>
</reference>
<proteinExistence type="inferred from homology"/>
<evidence type="ECO:0000256" key="2">
    <source>
        <dbReference type="ARBA" id="ARBA00022448"/>
    </source>
</evidence>
<dbReference type="InterPro" id="IPR018094">
    <property type="entry name" value="Thymidylate_kinase"/>
</dbReference>
<accession>A0ABV3DLJ4</accession>
<comment type="catalytic activity">
    <reaction evidence="12">
        <text>dTMP + ATP = dTDP + ADP</text>
        <dbReference type="Rhea" id="RHEA:13517"/>
        <dbReference type="ChEBI" id="CHEBI:30616"/>
        <dbReference type="ChEBI" id="CHEBI:58369"/>
        <dbReference type="ChEBI" id="CHEBI:63528"/>
        <dbReference type="ChEBI" id="CHEBI:456216"/>
        <dbReference type="EC" id="2.7.4.9"/>
    </reaction>
</comment>
<dbReference type="RefSeq" id="WP_358357350.1">
    <property type="nucleotide sequence ID" value="NZ_JBEZFP010000067.1"/>
</dbReference>
<dbReference type="PROSITE" id="PS01331">
    <property type="entry name" value="THYMIDYLATE_KINASE"/>
    <property type="match status" value="1"/>
</dbReference>
<keyword evidence="2" id="KW-0813">Transport</keyword>
<dbReference type="InterPro" id="IPR010290">
    <property type="entry name" value="TM_effector"/>
</dbReference>
<feature type="transmembrane region" description="Helical" evidence="14">
    <location>
        <begin position="36"/>
        <end position="60"/>
    </location>
</feature>
<protein>
    <recommendedName>
        <fullName evidence="12">Thymidylate kinase</fullName>
        <ecNumber evidence="12">2.7.4.9</ecNumber>
    </recommendedName>
    <alternativeName>
        <fullName evidence="12">dTMP kinase</fullName>
    </alternativeName>
</protein>
<feature type="transmembrane region" description="Helical" evidence="14">
    <location>
        <begin position="124"/>
        <end position="143"/>
    </location>
</feature>
<comment type="caution">
    <text evidence="16">The sequence shown here is derived from an EMBL/GenBank/DDBJ whole genome shotgun (WGS) entry which is preliminary data.</text>
</comment>
<keyword evidence="6 12" id="KW-0545">Nucleotide biosynthesis</keyword>
<dbReference type="PROSITE" id="PS50850">
    <property type="entry name" value="MFS"/>
    <property type="match status" value="1"/>
</dbReference>
<gene>
    <name evidence="12 16" type="primary">tmk</name>
    <name evidence="16" type="ORF">AB0C36_24335</name>
</gene>
<evidence type="ECO:0000256" key="11">
    <source>
        <dbReference type="ARBA" id="ARBA00023136"/>
    </source>
</evidence>
<comment type="function">
    <text evidence="12">Phosphorylation of dTMP to form dTDP in both de novo and salvage pathways of dTTP synthesis.</text>
</comment>
<keyword evidence="4 12" id="KW-0808">Transferase</keyword>
<dbReference type="InterPro" id="IPR039430">
    <property type="entry name" value="Thymidylate_kin-like_dom"/>
</dbReference>
<feature type="compositionally biased region" description="Pro residues" evidence="13">
    <location>
        <begin position="1098"/>
        <end position="1109"/>
    </location>
</feature>
<dbReference type="Gene3D" id="1.20.1250.20">
    <property type="entry name" value="MFS general substrate transporter like domains"/>
    <property type="match status" value="1"/>
</dbReference>
<feature type="region of interest" description="Disordered" evidence="13">
    <location>
        <begin position="793"/>
        <end position="899"/>
    </location>
</feature>
<feature type="transmembrane region" description="Helical" evidence="14">
    <location>
        <begin position="289"/>
        <end position="309"/>
    </location>
</feature>
<comment type="subcellular location">
    <subcellularLocation>
        <location evidence="1">Cell membrane</location>
        <topology evidence="1">Multi-pass membrane protein</topology>
    </subcellularLocation>
</comment>
<dbReference type="CDD" id="cd01672">
    <property type="entry name" value="TMPK"/>
    <property type="match status" value="1"/>
</dbReference>
<dbReference type="PANTHER" id="PTHR23513">
    <property type="entry name" value="INTEGRAL MEMBRANE EFFLUX PROTEIN-RELATED"/>
    <property type="match status" value="1"/>
</dbReference>
<keyword evidence="17" id="KW-1185">Reference proteome</keyword>
<dbReference type="Proteomes" id="UP001551482">
    <property type="component" value="Unassembled WGS sequence"/>
</dbReference>
<evidence type="ECO:0000313" key="17">
    <source>
        <dbReference type="Proteomes" id="UP001551482"/>
    </source>
</evidence>
<name>A0ABV3DLJ4_9ACTN</name>
<feature type="transmembrane region" description="Helical" evidence="14">
    <location>
        <begin position="204"/>
        <end position="223"/>
    </location>
</feature>
<dbReference type="EC" id="2.7.4.9" evidence="12"/>
<dbReference type="Pfam" id="PF05977">
    <property type="entry name" value="MFS_3"/>
    <property type="match status" value="1"/>
</dbReference>
<dbReference type="InterPro" id="IPR020846">
    <property type="entry name" value="MFS_dom"/>
</dbReference>
<feature type="transmembrane region" description="Helical" evidence="14">
    <location>
        <begin position="425"/>
        <end position="445"/>
    </location>
</feature>
<evidence type="ECO:0000313" key="16">
    <source>
        <dbReference type="EMBL" id="MEU8136625.1"/>
    </source>
</evidence>
<evidence type="ECO:0000256" key="10">
    <source>
        <dbReference type="ARBA" id="ARBA00022989"/>
    </source>
</evidence>
<evidence type="ECO:0000256" key="13">
    <source>
        <dbReference type="SAM" id="MobiDB-lite"/>
    </source>
</evidence>
<evidence type="ECO:0000256" key="1">
    <source>
        <dbReference type="ARBA" id="ARBA00004651"/>
    </source>
</evidence>
<feature type="region of interest" description="Disordered" evidence="13">
    <location>
        <begin position="925"/>
        <end position="1122"/>
    </location>
</feature>
<evidence type="ECO:0000256" key="4">
    <source>
        <dbReference type="ARBA" id="ARBA00022679"/>
    </source>
</evidence>
<dbReference type="Gene3D" id="3.40.50.300">
    <property type="entry name" value="P-loop containing nucleotide triphosphate hydrolases"/>
    <property type="match status" value="1"/>
</dbReference>
<feature type="binding site" evidence="12">
    <location>
        <begin position="483"/>
        <end position="490"/>
    </location>
    <ligand>
        <name>ATP</name>
        <dbReference type="ChEBI" id="CHEBI:30616"/>
    </ligand>
</feature>
<feature type="transmembrane region" description="Helical" evidence="14">
    <location>
        <begin position="346"/>
        <end position="367"/>
    </location>
</feature>
<sequence length="1122" mass="120542">MTQAEQHTSGAAIPPRTPDPVTGIGGVLKIAPFRRFWTAIAASALADWLGLLALTSAALWTVEGDYLDFAAAVAAVFVLRLLPAALVAPLAAQIVDHLDRRWTMAVCDIVRFGLIASVPFVDELWWILAATALGGIAGAFWGPARDATVPNLVPRQRLATAAQFNLVTGYAAAPVAAAVFIVLALVNQLLAPSFDTLAKHPSDIALFATAAVHLISALYVYMLRMPTRGRSVSTRRPNPMLVVADTPRVFKHSRTTRGLVIGMLALFLAGGVLVGLTPLYTAELGAGNAAYGTVFLTLLAGAALGLLCGPRVVATFSRRRLFGIAVAAAGLVLLMTGLFANVAVVVVLTGVLGVLSGIAWVTGYTLFGLEVGEDLRTRAFAFVQAAVRVVMLVGLAAGSLVAGAIGLHTWTPGDHYVFTYNGSALTLMGTGVLVIATGLFVLRAVDDRRGVPLVRDLVESARNVDHVSGRPAGAPGYFISLEGGEGVGKSTQVEALASWIRSKGHDVVVTREPGATEIGKRLRAMLLDVNNTGIDPRAEALLYAADRAEHVATVIRPALERGAIVITDRYIDSSVAYQGAGRELGTREIARVSRWASDGLQPDLTILLDLDPEVGHGRFTEAPDRLESEPQSFHHLVRGAFLDLAAADPDRYLVVDAAQEPDAVTTAIRHRLDRELPVSEQEKRQAEELARREREEEERRKAERAQAEAEKQALIARLRAESEERQRYAEQQRLAEEAARRAEEERIRAEEEVRRRAEEQERLAAEAVRLAEEAKRRAEEERVRLEEEAARRAAEQRRLEEEAARRAEEHRIQAEEEERIRREQARRIEEESALRAERDRVAAEEERAAESERRRRAEEERRRREEEAAADTKRRREEAAVRAAEAKRRAEEREKAEEALRLAEAERRAAEEDAARAVVAAAAAQARAAKEAAALAAEAGGADAPVANGSTRASGEVPSGTIAADAPTAATRVVPAVDPQAAAPTTAAGASSSAPASSESPSRASSPSGSSASSASSSAASSASSSAPAPADVEPDTAELEIVRPRPVEEPPPGSEDDTQKIPKIRIDETTRLPVVATGDGHDDPHTLADDLLGPWAGQPPEPDTPAEPAPEARKSRWRRKP</sequence>
<dbReference type="InterPro" id="IPR027417">
    <property type="entry name" value="P-loop_NTPase"/>
</dbReference>
<organism evidence="16 17">
    <name type="scientific">Streptodolium elevatio</name>
    <dbReference type="NCBI Taxonomy" id="3157996"/>
    <lineage>
        <taxon>Bacteria</taxon>
        <taxon>Bacillati</taxon>
        <taxon>Actinomycetota</taxon>
        <taxon>Actinomycetes</taxon>
        <taxon>Kitasatosporales</taxon>
        <taxon>Streptomycetaceae</taxon>
        <taxon>Streptodolium</taxon>
    </lineage>
</organism>
<feature type="transmembrane region" description="Helical" evidence="14">
    <location>
        <begin position="164"/>
        <end position="184"/>
    </location>
</feature>
<evidence type="ECO:0000259" key="15">
    <source>
        <dbReference type="PROSITE" id="PS50850"/>
    </source>
</evidence>
<dbReference type="GO" id="GO:0004798">
    <property type="term" value="F:dTMP kinase activity"/>
    <property type="evidence" value="ECO:0007669"/>
    <property type="project" value="UniProtKB-EC"/>
</dbReference>
<feature type="compositionally biased region" description="Low complexity" evidence="13">
    <location>
        <begin position="925"/>
        <end position="939"/>
    </location>
</feature>
<keyword evidence="10 14" id="KW-1133">Transmembrane helix</keyword>
<evidence type="ECO:0000256" key="9">
    <source>
        <dbReference type="ARBA" id="ARBA00022840"/>
    </source>
</evidence>
<dbReference type="SUPFAM" id="SSF52540">
    <property type="entry name" value="P-loop containing nucleoside triphosphate hydrolases"/>
    <property type="match status" value="1"/>
</dbReference>
<feature type="transmembrane region" description="Helical" evidence="14">
    <location>
        <begin position="379"/>
        <end position="405"/>
    </location>
</feature>
<feature type="transmembrane region" description="Helical" evidence="14">
    <location>
        <begin position="66"/>
        <end position="90"/>
    </location>
</feature>
<dbReference type="Pfam" id="PF02223">
    <property type="entry name" value="Thymidylate_kin"/>
    <property type="match status" value="1"/>
</dbReference>
<evidence type="ECO:0000256" key="12">
    <source>
        <dbReference type="HAMAP-Rule" id="MF_00165"/>
    </source>
</evidence>
<evidence type="ECO:0000256" key="3">
    <source>
        <dbReference type="ARBA" id="ARBA00022475"/>
    </source>
</evidence>
<feature type="transmembrane region" description="Helical" evidence="14">
    <location>
        <begin position="258"/>
        <end position="277"/>
    </location>
</feature>
<evidence type="ECO:0000256" key="7">
    <source>
        <dbReference type="ARBA" id="ARBA00022741"/>
    </source>
</evidence>
<evidence type="ECO:0000256" key="14">
    <source>
        <dbReference type="SAM" id="Phobius"/>
    </source>
</evidence>
<feature type="compositionally biased region" description="Basic and acidic residues" evidence="13">
    <location>
        <begin position="1058"/>
        <end position="1071"/>
    </location>
</feature>
<keyword evidence="3" id="KW-1003">Cell membrane</keyword>
<dbReference type="InterPro" id="IPR036259">
    <property type="entry name" value="MFS_trans_sf"/>
</dbReference>
<comment type="similarity">
    <text evidence="12">Belongs to the thymidylate kinase family.</text>
</comment>
<dbReference type="EMBL" id="JBEZFP010000067">
    <property type="protein sequence ID" value="MEU8136625.1"/>
    <property type="molecule type" value="Genomic_DNA"/>
</dbReference>
<evidence type="ECO:0000256" key="5">
    <source>
        <dbReference type="ARBA" id="ARBA00022692"/>
    </source>
</evidence>
<evidence type="ECO:0000256" key="6">
    <source>
        <dbReference type="ARBA" id="ARBA00022727"/>
    </source>
</evidence>
<keyword evidence="5 14" id="KW-0812">Transmembrane</keyword>
<dbReference type="InterPro" id="IPR018095">
    <property type="entry name" value="Thymidylate_kin_CS"/>
</dbReference>
<dbReference type="SUPFAM" id="SSF103473">
    <property type="entry name" value="MFS general substrate transporter"/>
    <property type="match status" value="1"/>
</dbReference>
<keyword evidence="7 12" id="KW-0547">Nucleotide-binding</keyword>
<feature type="domain" description="Major facilitator superfamily (MFS) profile" evidence="15">
    <location>
        <begin position="36"/>
        <end position="449"/>
    </location>
</feature>
<keyword evidence="11 14" id="KW-0472">Membrane</keyword>
<dbReference type="HAMAP" id="MF_00165">
    <property type="entry name" value="Thymidylate_kinase"/>
    <property type="match status" value="1"/>
</dbReference>
<feature type="transmembrane region" description="Helical" evidence="14">
    <location>
        <begin position="321"/>
        <end position="340"/>
    </location>
</feature>
<dbReference type="CDD" id="cd06173">
    <property type="entry name" value="MFS_MefA_like"/>
    <property type="match status" value="1"/>
</dbReference>
<dbReference type="NCBIfam" id="TIGR00041">
    <property type="entry name" value="DTMP_kinase"/>
    <property type="match status" value="1"/>
</dbReference>
<feature type="compositionally biased region" description="Low complexity" evidence="13">
    <location>
        <begin position="963"/>
        <end position="1031"/>
    </location>
</feature>